<dbReference type="GO" id="GO:0004489">
    <property type="term" value="F:methylenetetrahydrofolate reductase [NAD(P)H] activity"/>
    <property type="evidence" value="ECO:0007669"/>
    <property type="project" value="InterPro"/>
</dbReference>
<evidence type="ECO:0000256" key="2">
    <source>
        <dbReference type="ARBA" id="ARBA00004777"/>
    </source>
</evidence>
<dbReference type="FunFam" id="3.20.20.220:FF:000002">
    <property type="entry name" value="Methylenetetrahydrofolate reductase"/>
    <property type="match status" value="1"/>
</dbReference>
<dbReference type="SUPFAM" id="SSF51730">
    <property type="entry name" value="FAD-linked oxidoreductase"/>
    <property type="match status" value="1"/>
</dbReference>
<dbReference type="InterPro" id="IPR029041">
    <property type="entry name" value="FAD-linked_oxidoreductase-like"/>
</dbReference>
<dbReference type="RefSeq" id="XP_051608972.1">
    <property type="nucleotide sequence ID" value="XM_051752083.1"/>
</dbReference>
<dbReference type="PANTHER" id="PTHR45754">
    <property type="entry name" value="METHYLENETETRAHYDROFOLATE REDUCTASE"/>
    <property type="match status" value="1"/>
</dbReference>
<feature type="compositionally biased region" description="Low complexity" evidence="9">
    <location>
        <begin position="238"/>
        <end position="254"/>
    </location>
</feature>
<dbReference type="GO" id="GO:0071949">
    <property type="term" value="F:FAD binding"/>
    <property type="evidence" value="ECO:0007669"/>
    <property type="project" value="TreeGrafter"/>
</dbReference>
<evidence type="ECO:0000256" key="5">
    <source>
        <dbReference type="ARBA" id="ARBA00022827"/>
    </source>
</evidence>
<keyword evidence="4" id="KW-0285">Flavoprotein</keyword>
<dbReference type="InterPro" id="IPR053806">
    <property type="entry name" value="MTHFR_C"/>
</dbReference>
<organism evidence="11 12">
    <name type="scientific">Candida theae</name>
    <dbReference type="NCBI Taxonomy" id="1198502"/>
    <lineage>
        <taxon>Eukaryota</taxon>
        <taxon>Fungi</taxon>
        <taxon>Dikarya</taxon>
        <taxon>Ascomycota</taxon>
        <taxon>Saccharomycotina</taxon>
        <taxon>Pichiomycetes</taxon>
        <taxon>Debaryomycetaceae</taxon>
        <taxon>Candida/Lodderomyces clade</taxon>
        <taxon>Candida</taxon>
    </lineage>
</organism>
<keyword evidence="12" id="KW-1185">Reference proteome</keyword>
<dbReference type="PANTHER" id="PTHR45754:SF3">
    <property type="entry name" value="METHYLENETETRAHYDROFOLATE REDUCTASE (NADPH)"/>
    <property type="match status" value="1"/>
</dbReference>
<evidence type="ECO:0000313" key="11">
    <source>
        <dbReference type="EMBL" id="KAI5958381.1"/>
    </source>
</evidence>
<dbReference type="Gene3D" id="3.20.20.220">
    <property type="match status" value="1"/>
</dbReference>
<dbReference type="GO" id="GO:0009086">
    <property type="term" value="P:methionine biosynthetic process"/>
    <property type="evidence" value="ECO:0007669"/>
    <property type="project" value="TreeGrafter"/>
</dbReference>
<dbReference type="GO" id="GO:0005829">
    <property type="term" value="C:cytosol"/>
    <property type="evidence" value="ECO:0007669"/>
    <property type="project" value="TreeGrafter"/>
</dbReference>
<feature type="region of interest" description="Disordered" evidence="9">
    <location>
        <begin position="230"/>
        <end position="292"/>
    </location>
</feature>
<feature type="compositionally biased region" description="Low complexity" evidence="9">
    <location>
        <begin position="261"/>
        <end position="287"/>
    </location>
</feature>
<reference evidence="11 12" key="1">
    <citation type="journal article" date="2022" name="DNA Res.">
        <title>Genome analysis of five recently described species of the CUG-Ser clade uncovers Candida theae as a new hybrid lineage with pathogenic potential in the Candida parapsilosis species complex.</title>
        <authorList>
            <person name="Mixao V."/>
            <person name="Del Olmo V."/>
            <person name="Hegedusova E."/>
            <person name="Saus E."/>
            <person name="Pryszcz L."/>
            <person name="Cillingova A."/>
            <person name="Nosek J."/>
            <person name="Gabaldon T."/>
        </authorList>
    </citation>
    <scope>NUCLEOTIDE SEQUENCE [LARGE SCALE GENOMIC DNA]</scope>
    <source>
        <strain evidence="11 12">CBS 12239</strain>
    </source>
</reference>
<comment type="cofactor">
    <cofactor evidence="1">
        <name>FAD</name>
        <dbReference type="ChEBI" id="CHEBI:57692"/>
    </cofactor>
</comment>
<dbReference type="GO" id="GO:0035999">
    <property type="term" value="P:tetrahydrofolate interconversion"/>
    <property type="evidence" value="ECO:0007669"/>
    <property type="project" value="TreeGrafter"/>
</dbReference>
<sequence length="976" mass="110204">MPPNLSITFIEAAHNDDNTDIEVIVSWKGSTLDKYTLFMNGKVKTSILVKSTNVGIKQCILSNGNLLFRFQISLVDEAEFEKCHSFLKKCPFKNMNMVNTDARCSKSWSTNASQTREEIECIDNVSSQIGRNTQAGETSYSTSFSSQLVTAGSIDVAQTHNPQQQQSIQEKLHLLKSETSQLSQEQQTHLQQQQQQQQATQFLGTPICMHLPSNINDYYSSQPVQPTQKAVQSMASYSQLPLQQPQSQVPLQQSHFQQPLSSWQQNSSHQQHQSQQSQEYQASTQPQFAPPPLQVYAVPQSSQTLKPTSVPVFTESLPTQNSQKLSEMSNNYVTATDSIPSIAINDLKDFASLTDTELNALISLKELNQAHVGISNPPPATFSFEFFVPKTSQGVQNLYDRMDRMYDLNPIFIDITWNAGGRSSTLTNEMVYTAQSTLGLETCMHLTCTNMKVELIDEALDKAYKSGCQNILALRGDPPLDGSESTGDFKYAKDLVRYIRKKYGNHFNIGVAAYPEGQPEEEDEEKTLYYLKEKCDEGADFIITQMFYDVDNFISWCGKLRKIGIEIPIIPGIMPISTYAAFIRRANWSQIKIPQHFLDALDPIKDDDYLVREKGTELVSDMCKKLIDSGYVNHLHFYTMNLEKSTVMALEKLNLIEAIKSHEVVGGTELPWRKSLHPERSKESIRPIFWQNRKYSYISRTATWDEFPNGRWGDSRSPAFGDIDLCASELLRQSPKRALELWGVPQNLKQLSDLVVSYLSGDLKSLPWSDGAVGEDTKVIIDDLINLNKRGLLTMNSQPALNSVKSSEKVFGWGPKNGYVYQKQYLEFIGHRDVIEKLLSHIQQFNKSQGDATSAVISYYAVDLSGRLQSNCKPDDINAVTWGVFPGEEILQPTIVEQTSFLAWKDEVYRLFSEWNNVLSSNLVDIGDDTKLKNFSQLMNTVGHDFVLCNLVNNDFIDSNSTLFNLIYDLNLPELS</sequence>
<comment type="caution">
    <text evidence="11">The sequence shown here is derived from an EMBL/GenBank/DDBJ whole genome shotgun (WGS) entry which is preliminary data.</text>
</comment>
<evidence type="ECO:0000256" key="3">
    <source>
        <dbReference type="ARBA" id="ARBA00006743"/>
    </source>
</evidence>
<keyword evidence="5" id="KW-0274">FAD</keyword>
<evidence type="ECO:0000256" key="6">
    <source>
        <dbReference type="ARBA" id="ARBA00022857"/>
    </source>
</evidence>
<dbReference type="CDD" id="cd00537">
    <property type="entry name" value="MTHFR"/>
    <property type="match status" value="1"/>
</dbReference>
<dbReference type="Pfam" id="PF21895">
    <property type="entry name" value="MTHFR_C"/>
    <property type="match status" value="1"/>
</dbReference>
<dbReference type="AlphaFoldDB" id="A0AAD5FYR3"/>
<evidence type="ECO:0000256" key="8">
    <source>
        <dbReference type="RuleBase" id="RU004254"/>
    </source>
</evidence>
<keyword evidence="7" id="KW-0560">Oxidoreductase</keyword>
<accession>A0AAD5FYR3</accession>
<dbReference type="NCBIfam" id="TIGR00677">
    <property type="entry name" value="fadh2_euk"/>
    <property type="match status" value="1"/>
</dbReference>
<evidence type="ECO:0000256" key="9">
    <source>
        <dbReference type="SAM" id="MobiDB-lite"/>
    </source>
</evidence>
<dbReference type="Proteomes" id="UP001204833">
    <property type="component" value="Unassembled WGS sequence"/>
</dbReference>
<name>A0AAD5FYR3_9ASCO</name>
<dbReference type="Pfam" id="PF02219">
    <property type="entry name" value="MTHFR"/>
    <property type="match status" value="1"/>
</dbReference>
<proteinExistence type="inferred from homology"/>
<evidence type="ECO:0000313" key="12">
    <source>
        <dbReference type="Proteomes" id="UP001204833"/>
    </source>
</evidence>
<evidence type="ECO:0000256" key="7">
    <source>
        <dbReference type="ARBA" id="ARBA00023002"/>
    </source>
</evidence>
<dbReference type="InterPro" id="IPR004621">
    <property type="entry name" value="Fadh2_euk"/>
</dbReference>
<comment type="pathway">
    <text evidence="2 8">One-carbon metabolism; tetrahydrofolate interconversion.</text>
</comment>
<feature type="domain" description="MTHFR SAM-binding regulatory" evidence="10">
    <location>
        <begin position="669"/>
        <end position="969"/>
    </location>
</feature>
<evidence type="ECO:0000256" key="1">
    <source>
        <dbReference type="ARBA" id="ARBA00001974"/>
    </source>
</evidence>
<evidence type="ECO:0000256" key="4">
    <source>
        <dbReference type="ARBA" id="ARBA00022630"/>
    </source>
</evidence>
<comment type="similarity">
    <text evidence="3">Belongs to the methylenetetrahydrofolate reductase family.</text>
</comment>
<gene>
    <name evidence="11" type="ORF">KGF57_002738</name>
</gene>
<protein>
    <submittedName>
        <fullName evidence="11">MET13</fullName>
    </submittedName>
</protein>
<evidence type="ECO:0000259" key="10">
    <source>
        <dbReference type="Pfam" id="PF21895"/>
    </source>
</evidence>
<dbReference type="GeneID" id="76150797"/>
<keyword evidence="6" id="KW-0521">NADP</keyword>
<dbReference type="InterPro" id="IPR003171">
    <property type="entry name" value="Mehydrof_redctse-like"/>
</dbReference>
<dbReference type="EMBL" id="JAIHNG010000118">
    <property type="protein sequence ID" value="KAI5958381.1"/>
    <property type="molecule type" value="Genomic_DNA"/>
</dbReference>